<dbReference type="AlphaFoldDB" id="A0A3E3K437"/>
<proteinExistence type="predicted"/>
<dbReference type="RefSeq" id="WP_008394475.1">
    <property type="nucleotide sequence ID" value="NZ_QVLX01000002.1"/>
</dbReference>
<feature type="coiled-coil region" evidence="1">
    <location>
        <begin position="5"/>
        <end position="39"/>
    </location>
</feature>
<evidence type="ECO:0000313" key="3">
    <source>
        <dbReference type="Proteomes" id="UP000261080"/>
    </source>
</evidence>
<protein>
    <submittedName>
        <fullName evidence="2">DUF4315 family protein</fullName>
    </submittedName>
</protein>
<keyword evidence="1" id="KW-0175">Coiled coil</keyword>
<name>A0A3E3K437_9FIRM</name>
<dbReference type="OrthoDB" id="1956817at2"/>
<dbReference type="EMBL" id="QVLX01000002">
    <property type="protein sequence ID" value="RGE88716.1"/>
    <property type="molecule type" value="Genomic_DNA"/>
</dbReference>
<dbReference type="Pfam" id="PF14193">
    <property type="entry name" value="DUF4315"/>
    <property type="match status" value="1"/>
</dbReference>
<accession>A0A3E3K437</accession>
<organism evidence="2 3">
    <name type="scientific">Sellimonas intestinalis</name>
    <dbReference type="NCBI Taxonomy" id="1653434"/>
    <lineage>
        <taxon>Bacteria</taxon>
        <taxon>Bacillati</taxon>
        <taxon>Bacillota</taxon>
        <taxon>Clostridia</taxon>
        <taxon>Lachnospirales</taxon>
        <taxon>Lachnospiraceae</taxon>
        <taxon>Sellimonas</taxon>
    </lineage>
</organism>
<sequence length="85" mass="9687">MNPKIDKLARDIEKTEKKIADLQKKLELFKEEKTRLENEDYGDIGRDFHMTPKELAEFLKAHRAGTLTVPEAAPPAGEQEAGHEE</sequence>
<comment type="caution">
    <text evidence="2">The sequence shown here is derived from an EMBL/GenBank/DDBJ whole genome shotgun (WGS) entry which is preliminary data.</text>
</comment>
<dbReference type="Proteomes" id="UP000261080">
    <property type="component" value="Unassembled WGS sequence"/>
</dbReference>
<gene>
    <name evidence="2" type="ORF">DW016_04090</name>
</gene>
<reference evidence="2 3" key="1">
    <citation type="submission" date="2018-08" db="EMBL/GenBank/DDBJ databases">
        <title>A genome reference for cultivated species of the human gut microbiota.</title>
        <authorList>
            <person name="Zou Y."/>
            <person name="Xue W."/>
            <person name="Luo G."/>
        </authorList>
    </citation>
    <scope>NUCLEOTIDE SEQUENCE [LARGE SCALE GENOMIC DNA]</scope>
    <source>
        <strain evidence="2 3">AF37-2AT</strain>
    </source>
</reference>
<keyword evidence="3" id="KW-1185">Reference proteome</keyword>
<evidence type="ECO:0000256" key="1">
    <source>
        <dbReference type="SAM" id="Coils"/>
    </source>
</evidence>
<dbReference type="InterPro" id="IPR025464">
    <property type="entry name" value="DUF4315"/>
</dbReference>
<evidence type="ECO:0000313" key="2">
    <source>
        <dbReference type="EMBL" id="RGE88716.1"/>
    </source>
</evidence>